<proteinExistence type="predicted"/>
<reference evidence="1" key="1">
    <citation type="submission" date="2012-11" db="EMBL/GenBank/DDBJ databases">
        <title>Dependencies among metagenomic species, viruses, plasmids and units of genetic variation.</title>
        <authorList>
            <person name="Nielsen H.B."/>
            <person name="Almeida M."/>
            <person name="Juncker A.S."/>
            <person name="Rasmussen S."/>
            <person name="Li J."/>
            <person name="Sunagawa S."/>
            <person name="Plichta D."/>
            <person name="Gautier L."/>
            <person name="Le Chatelier E."/>
            <person name="Peletier E."/>
            <person name="Bonde I."/>
            <person name="Nielsen T."/>
            <person name="Manichanh C."/>
            <person name="Arumugam M."/>
            <person name="Batto J."/>
            <person name="Santos M.B.Q.D."/>
            <person name="Blom N."/>
            <person name="Borruel N."/>
            <person name="Burgdorf K.S."/>
            <person name="Boumezbeur F."/>
            <person name="Casellas F."/>
            <person name="Dore J."/>
            <person name="Guarner F."/>
            <person name="Hansen T."/>
            <person name="Hildebrand F."/>
            <person name="Kaas R.S."/>
            <person name="Kennedy S."/>
            <person name="Kristiansen K."/>
            <person name="Kultima J.R."/>
            <person name="Leonard P."/>
            <person name="Levenez F."/>
            <person name="Lund O."/>
            <person name="Moumen B."/>
            <person name="Le Paslier D."/>
            <person name="Pons N."/>
            <person name="Pedersen O."/>
            <person name="Prifti E."/>
            <person name="Qin J."/>
            <person name="Raes J."/>
            <person name="Tap J."/>
            <person name="Tims S."/>
            <person name="Ussery D.W."/>
            <person name="Yamada T."/>
            <person name="MetaHit consortium"/>
            <person name="Renault P."/>
            <person name="Sicheritz-Ponten T."/>
            <person name="Bork P."/>
            <person name="Wang J."/>
            <person name="Brunak S."/>
            <person name="Ehrlich S.D."/>
        </authorList>
    </citation>
    <scope>NUCLEOTIDE SEQUENCE [LARGE SCALE GENOMIC DNA]</scope>
</reference>
<sequence length="245" mass="27190">MNFTENKRNGQYYRVLKDTSSDGTRNYDRYSFVTDASDVIFSDGTNVEAKLGGSSGSITEINREIAELKKSVSDGKRTVATAITDKGVTTATDASFKVMSDNVRLMAGYQFGQGVIAADNRVNTGSTNYKSGYNAGYSKGKADYKVVTVSLYDYPNPDDVDEDGHYENWNHTFKYKIGKGYTNVYCQINYSFFSDSTTRFIIDYSYDTNTGIFTANLFKWDHSGNAAFYRGEPDSSTSMTLIAVG</sequence>
<dbReference type="Proteomes" id="UP000018141">
    <property type="component" value="Unassembled WGS sequence"/>
</dbReference>
<gene>
    <name evidence="1" type="ORF">BN656_01753</name>
</gene>
<organism evidence="1 2">
    <name type="scientific">Bacteroides pectinophilus CAG:437</name>
    <dbReference type="NCBI Taxonomy" id="1263051"/>
    <lineage>
        <taxon>Bacteria</taxon>
        <taxon>Bacillati</taxon>
        <taxon>Bacillota</taxon>
        <taxon>Clostridia</taxon>
        <taxon>Eubacteriales</taxon>
    </lineage>
</organism>
<dbReference type="AlphaFoldDB" id="R7B2E7"/>
<evidence type="ECO:0000313" key="1">
    <source>
        <dbReference type="EMBL" id="CDD57639.1"/>
    </source>
</evidence>
<accession>R7B2E7</accession>
<evidence type="ECO:0000313" key="2">
    <source>
        <dbReference type="Proteomes" id="UP000018141"/>
    </source>
</evidence>
<comment type="caution">
    <text evidence="1">The sequence shown here is derived from an EMBL/GenBank/DDBJ whole genome shotgun (WGS) entry which is preliminary data.</text>
</comment>
<dbReference type="EMBL" id="CBHH010000051">
    <property type="protein sequence ID" value="CDD57639.1"/>
    <property type="molecule type" value="Genomic_DNA"/>
</dbReference>
<name>R7B2E7_9FIRM</name>
<protein>
    <submittedName>
        <fullName evidence="1">Uncharacterized protein</fullName>
    </submittedName>
</protein>